<dbReference type="InterPro" id="IPR032764">
    <property type="entry name" value="Tankyrase-bd_C"/>
</dbReference>
<feature type="domain" description="Tankyrase 1-binding protein C-terminal" evidence="3">
    <location>
        <begin position="1280"/>
        <end position="1452"/>
    </location>
</feature>
<dbReference type="GeneTree" id="ENSGT00940000172127"/>
<feature type="compositionally biased region" description="Polar residues" evidence="2">
    <location>
        <begin position="1074"/>
        <end position="1086"/>
    </location>
</feature>
<feature type="compositionally biased region" description="Basic and acidic residues" evidence="2">
    <location>
        <begin position="912"/>
        <end position="922"/>
    </location>
</feature>
<feature type="region of interest" description="Disordered" evidence="2">
    <location>
        <begin position="1"/>
        <end position="256"/>
    </location>
</feature>
<keyword evidence="1" id="KW-0175">Coiled coil</keyword>
<evidence type="ECO:0000313" key="5">
    <source>
        <dbReference type="Proteomes" id="UP000005226"/>
    </source>
</evidence>
<feature type="compositionally biased region" description="Polar residues" evidence="2">
    <location>
        <begin position="1"/>
        <end position="13"/>
    </location>
</feature>
<feature type="region of interest" description="Disordered" evidence="2">
    <location>
        <begin position="912"/>
        <end position="977"/>
    </location>
</feature>
<keyword evidence="5" id="KW-1185">Reference proteome</keyword>
<dbReference type="OMA" id="RWGSQAK"/>
<gene>
    <name evidence="4" type="primary">tnks1bp1</name>
</gene>
<reference evidence="4" key="2">
    <citation type="submission" date="2025-08" db="UniProtKB">
        <authorList>
            <consortium name="Ensembl"/>
        </authorList>
    </citation>
    <scope>IDENTIFICATION</scope>
</reference>
<feature type="compositionally biased region" description="Pro residues" evidence="2">
    <location>
        <begin position="17"/>
        <end position="27"/>
    </location>
</feature>
<reference evidence="4 5" key="1">
    <citation type="journal article" date="2011" name="Genome Biol. Evol.">
        <title>Integration of the genetic map and genome assembly of fugu facilitates insights into distinct features of genome evolution in teleosts and mammals.</title>
        <authorList>
            <person name="Kai W."/>
            <person name="Kikuchi K."/>
            <person name="Tohari S."/>
            <person name="Chew A.K."/>
            <person name="Tay A."/>
            <person name="Fujiwara A."/>
            <person name="Hosoya S."/>
            <person name="Suetake H."/>
            <person name="Naruse K."/>
            <person name="Brenner S."/>
            <person name="Suzuki Y."/>
            <person name="Venkatesh B."/>
        </authorList>
    </citation>
    <scope>NUCLEOTIDE SEQUENCE [LARGE SCALE GENOMIC DNA]</scope>
</reference>
<dbReference type="Ensembl" id="ENSTRUT00000080938.1">
    <property type="protein sequence ID" value="ENSTRUP00000074627.1"/>
    <property type="gene ID" value="ENSTRUG00000024108.2"/>
</dbReference>
<feature type="region of interest" description="Disordered" evidence="2">
    <location>
        <begin position="1161"/>
        <end position="1444"/>
    </location>
</feature>
<evidence type="ECO:0000256" key="2">
    <source>
        <dbReference type="SAM" id="MobiDB-lite"/>
    </source>
</evidence>
<dbReference type="OrthoDB" id="9943385at2759"/>
<feature type="compositionally biased region" description="Acidic residues" evidence="2">
    <location>
        <begin position="1165"/>
        <end position="1174"/>
    </location>
</feature>
<evidence type="ECO:0000259" key="3">
    <source>
        <dbReference type="SMART" id="SM01319"/>
    </source>
</evidence>
<organism evidence="4 5">
    <name type="scientific">Takifugu rubripes</name>
    <name type="common">Japanese pufferfish</name>
    <name type="synonym">Fugu rubripes</name>
    <dbReference type="NCBI Taxonomy" id="31033"/>
    <lineage>
        <taxon>Eukaryota</taxon>
        <taxon>Metazoa</taxon>
        <taxon>Chordata</taxon>
        <taxon>Craniata</taxon>
        <taxon>Vertebrata</taxon>
        <taxon>Euteleostomi</taxon>
        <taxon>Actinopterygii</taxon>
        <taxon>Neopterygii</taxon>
        <taxon>Teleostei</taxon>
        <taxon>Neoteleostei</taxon>
        <taxon>Acanthomorphata</taxon>
        <taxon>Eupercaria</taxon>
        <taxon>Tetraodontiformes</taxon>
        <taxon>Tetradontoidea</taxon>
        <taxon>Tetraodontidae</taxon>
        <taxon>Takifugu</taxon>
    </lineage>
</organism>
<feature type="compositionally biased region" description="Acidic residues" evidence="2">
    <location>
        <begin position="424"/>
        <end position="440"/>
    </location>
</feature>
<reference evidence="4" key="3">
    <citation type="submission" date="2025-09" db="UniProtKB">
        <authorList>
            <consortium name="Ensembl"/>
        </authorList>
    </citation>
    <scope>IDENTIFICATION</scope>
</reference>
<dbReference type="SMART" id="SM01319">
    <property type="entry name" value="Tankyrase_bdg_C"/>
    <property type="match status" value="1"/>
</dbReference>
<feature type="region of interest" description="Disordered" evidence="2">
    <location>
        <begin position="471"/>
        <end position="543"/>
    </location>
</feature>
<feature type="compositionally biased region" description="Low complexity" evidence="2">
    <location>
        <begin position="1016"/>
        <end position="1029"/>
    </location>
</feature>
<feature type="region of interest" description="Disordered" evidence="2">
    <location>
        <begin position="752"/>
        <end position="790"/>
    </location>
</feature>
<evidence type="ECO:0000313" key="4">
    <source>
        <dbReference type="Ensembl" id="ENSTRUP00000074627.1"/>
    </source>
</evidence>
<dbReference type="Proteomes" id="UP000005226">
    <property type="component" value="Chromosome 19"/>
</dbReference>
<feature type="compositionally biased region" description="Low complexity" evidence="2">
    <location>
        <begin position="1406"/>
        <end position="1415"/>
    </location>
</feature>
<protein>
    <submittedName>
        <fullName evidence="4">Trichohyalin-like</fullName>
    </submittedName>
</protein>
<feature type="region of interest" description="Disordered" evidence="2">
    <location>
        <begin position="291"/>
        <end position="446"/>
    </location>
</feature>
<feature type="compositionally biased region" description="Basic and acidic residues" evidence="2">
    <location>
        <begin position="1386"/>
        <end position="1402"/>
    </location>
</feature>
<feature type="compositionally biased region" description="Polar residues" evidence="2">
    <location>
        <begin position="1287"/>
        <end position="1299"/>
    </location>
</feature>
<evidence type="ECO:0000256" key="1">
    <source>
        <dbReference type="SAM" id="Coils"/>
    </source>
</evidence>
<proteinExistence type="predicted"/>
<name>A0A674NMW1_TAKRU</name>
<feature type="compositionally biased region" description="Basic and acidic residues" evidence="2">
    <location>
        <begin position="965"/>
        <end position="974"/>
    </location>
</feature>
<dbReference type="RefSeq" id="XP_029683366.1">
    <property type="nucleotide sequence ID" value="XM_029827506.1"/>
</dbReference>
<feature type="region of interest" description="Disordered" evidence="2">
    <location>
        <begin position="683"/>
        <end position="720"/>
    </location>
</feature>
<sequence length="1461" mass="169405">MEGSVQPSQTAGVSNPKPAPGPKPRLAPKPFSLQTNTTIRSIHAPKSIVDASKTATPQGVKSEDATVPKPAVPAPPLKPTTSVRAPTKEQGEPTKATEAGQAGRDASDGKSDPVPQTTPAVEKPKTAPLESDNAIENNRKTSADAATKLEREDESKKDGTSSTESQVLDESGSDTGNPAHRWGSTRKRLSMEITSRFEQGGGPPPAPSNIGKQATSVKHDIIRAECTNPEQNQTRSELPEREGEESGPKEDYVGGGSIKRRISLLFDSRPEVTVKREEPEMINGTGGVKARIKNWVMDTVPEKKPQFVPRPRSKSTETSTPAEKTPETPPTEPPTSSSQVADLPSTSLPVHQPTEGEISGKHKETEATEDGQSLIFSQAADHTDETDSANNALKRDNSKRRSVHFGVVEKDDGGPPVILGPESDSSEEEEEGQEKEDAEADVPVSVPVYRRVGLFQKDGSAEAEEVEKLHHLEFEKKRRAEETEEARRTIEEHKRKEEEEGKEREKERQLEIERVRNEKRQRLEREQERVRLEEEEREKERLREEEIERKRMRLEEEEREKERLRQEQLEKQRIALERMRLEEEEKERLRKEEMERERKELERMRLEEEEKERLRLEEMEKKRMELERMRLEQEEKERLRLEEMEKKRMELERMRLEQEEKERLRLEEMEKKRMELERMRLEQEEKERLRQEEMESRRKELERRLEEEEREKEKLRKEMERQRMELERRLEEEEREKEKLRKEMERQRMELERRLEEEENEKERMRREMERQMELDTIRMEEEERQKERLKENEMERHREEWERVRWEEEHREKENIKEEEIERERRIHQLWHRQKEEIEMMETEDIPQEERESKRLWLERERQRLRKEEEERVIHESDEHKFESKLREEEINIEKQREEEWENHWVSKVERLKEENEEKNDPSLMWQSRKEEERDKYTRLKEEQDLERGQKEKEDMLICFDSGKSSDSHRSPTQEDVEVVYEDFSIKKNLLEVEFDDFSVKPVKSGGGARDEISAVVQDGGQGAAADAPSEEDEEVDVSMFKWEYKAKQQVESADTREPAASQERGEEEEQLIFSTEITSPSTTQEEPKQEEDAHEVKDDTREERGRSHGDPGASETTRVSFWTMQYLGGKLSAAQLQVAGWVGNVRRSLQGALDLVWGSAEDKQEEEQDEGVDGGGRFQRAVSPLRNFARRSRRSLRRLSTRSRTTVHRKAGETRSAEDNSCTNVKEKGAEVLIDGVPDEQNEAPDQPSETDSPDPESDHHLETSSEDLDTTDFRSETDVAPFPESSTPLLDSSAQKSKADLSKRMSRTRPSRSLRAGLSQGESPDWRISDSSVLSSKQRESDSEDEQPKQKIFSPHPTSQRVPIFPGLSPAALIAQIKRKTGGKVEETLDDNGREEKEAGAAPSPSQLSSSPRTAAHLTGAARVLPPLPGTDEGATACPPWLKELKSKKRLSQYDGEP</sequence>
<dbReference type="InParanoid" id="A0A674NMW1"/>
<feature type="compositionally biased region" description="Basic and acidic residues" evidence="2">
    <location>
        <begin position="137"/>
        <end position="159"/>
    </location>
</feature>
<feature type="compositionally biased region" description="Basic residues" evidence="2">
    <location>
        <begin position="1190"/>
        <end position="1211"/>
    </location>
</feature>
<feature type="region of interest" description="Disordered" evidence="2">
    <location>
        <begin position="1001"/>
        <end position="1120"/>
    </location>
</feature>
<accession>A0A674NMW1</accession>
<feature type="compositionally biased region" description="Basic and acidic residues" evidence="2">
    <location>
        <begin position="1087"/>
        <end position="1111"/>
    </location>
</feature>
<feature type="compositionally biased region" description="Polar residues" evidence="2">
    <location>
        <begin position="160"/>
        <end position="176"/>
    </location>
</feature>
<feature type="compositionally biased region" description="Basic and acidic residues" evidence="2">
    <location>
        <begin position="1340"/>
        <end position="1352"/>
    </location>
</feature>
<feature type="compositionally biased region" description="Basic and acidic residues" evidence="2">
    <location>
        <begin position="929"/>
        <end position="957"/>
    </location>
</feature>
<feature type="compositionally biased region" description="Basic and acidic residues" evidence="2">
    <location>
        <begin position="1044"/>
        <end position="1059"/>
    </location>
</feature>
<feature type="coiled-coil region" evidence="1">
    <location>
        <begin position="859"/>
        <end position="900"/>
    </location>
</feature>
<dbReference type="Pfam" id="PF15327">
    <property type="entry name" value="Tankyrase_bdg_C"/>
    <property type="match status" value="1"/>
</dbReference>
<dbReference type="GeneID" id="101069688"/>
<feature type="compositionally biased region" description="Basic and acidic residues" evidence="2">
    <location>
        <begin position="237"/>
        <end position="252"/>
    </location>
</feature>